<proteinExistence type="inferred from homology"/>
<dbReference type="OrthoDB" id="17098at2759"/>
<dbReference type="EMBL" id="LJSK01000042">
    <property type="protein sequence ID" value="KPI88731.1"/>
    <property type="molecule type" value="Genomic_DNA"/>
</dbReference>
<comment type="caution">
    <text evidence="10">The sequence shown here is derived from an EMBL/GenBank/DDBJ whole genome shotgun (WGS) entry which is preliminary data.</text>
</comment>
<evidence type="ECO:0000256" key="7">
    <source>
        <dbReference type="ARBA" id="ARBA00023136"/>
    </source>
</evidence>
<dbReference type="GO" id="GO:0006488">
    <property type="term" value="P:dolichol-linked oligosaccharide biosynthetic process"/>
    <property type="evidence" value="ECO:0007669"/>
    <property type="project" value="InterPro"/>
</dbReference>
<comment type="similarity">
    <text evidence="2">Belongs to the ALG14 family.</text>
</comment>
<evidence type="ECO:0000256" key="6">
    <source>
        <dbReference type="ARBA" id="ARBA00022989"/>
    </source>
</evidence>
<evidence type="ECO:0000256" key="2">
    <source>
        <dbReference type="ARBA" id="ARBA00009731"/>
    </source>
</evidence>
<dbReference type="Pfam" id="PF04101">
    <property type="entry name" value="Glyco_tran_28_C"/>
    <property type="match status" value="1"/>
</dbReference>
<dbReference type="GO" id="GO:0043541">
    <property type="term" value="C:UDP-N-acetylglucosamine transferase complex"/>
    <property type="evidence" value="ECO:0007669"/>
    <property type="project" value="TreeGrafter"/>
</dbReference>
<keyword evidence="10" id="KW-0808">Transferase</keyword>
<dbReference type="VEuPathDB" id="TriTrypDB:Lsey_0042_0380"/>
<keyword evidence="11" id="KW-1185">Reference proteome</keyword>
<evidence type="ECO:0000256" key="1">
    <source>
        <dbReference type="ARBA" id="ARBA00004389"/>
    </source>
</evidence>
<evidence type="ECO:0000256" key="5">
    <source>
        <dbReference type="ARBA" id="ARBA00022824"/>
    </source>
</evidence>
<reference evidence="10 11" key="1">
    <citation type="journal article" date="2015" name="PLoS Pathog.">
        <title>Leptomonas seymouri: Adaptations to the Dixenous Life Cycle Analyzed by Genome Sequencing, Transcriptome Profiling and Co-infection with Leishmania donovani.</title>
        <authorList>
            <person name="Kraeva N."/>
            <person name="Butenko A."/>
            <person name="Hlavacova J."/>
            <person name="Kostygov A."/>
            <person name="Myskova J."/>
            <person name="Grybchuk D."/>
            <person name="Lestinova T."/>
            <person name="Votypka J."/>
            <person name="Volf P."/>
            <person name="Opperdoes F."/>
            <person name="Flegontov P."/>
            <person name="Lukes J."/>
            <person name="Yurchenko V."/>
        </authorList>
    </citation>
    <scope>NUCLEOTIDE SEQUENCE [LARGE SCALE GENOMIC DNA]</scope>
    <source>
        <strain evidence="10 11">ATCC 30220</strain>
    </source>
</reference>
<gene>
    <name evidence="10" type="ORF">ABL78_2191</name>
</gene>
<keyword evidence="7" id="KW-0472">Membrane</keyword>
<accession>A0A0N1I7X1</accession>
<dbReference type="OMA" id="YMESFTC"/>
<evidence type="ECO:0000256" key="8">
    <source>
        <dbReference type="SAM" id="MobiDB-lite"/>
    </source>
</evidence>
<dbReference type="SUPFAM" id="SSF53756">
    <property type="entry name" value="UDP-Glycosyltransferase/glycogen phosphorylase"/>
    <property type="match status" value="1"/>
</dbReference>
<evidence type="ECO:0000256" key="3">
    <source>
        <dbReference type="ARBA" id="ARBA00017467"/>
    </source>
</evidence>
<name>A0A0N1I7X1_LEPSE</name>
<protein>
    <recommendedName>
        <fullName evidence="3">UDP-N-acetylglucosamine transferase subunit ALG14</fullName>
    </recommendedName>
</protein>
<dbReference type="Proteomes" id="UP000038009">
    <property type="component" value="Unassembled WGS sequence"/>
</dbReference>
<feature type="region of interest" description="Disordered" evidence="8">
    <location>
        <begin position="187"/>
        <end position="208"/>
    </location>
</feature>
<comment type="subcellular location">
    <subcellularLocation>
        <location evidence="1">Endoplasmic reticulum membrane</location>
        <topology evidence="1">Single-pass membrane protein</topology>
    </subcellularLocation>
</comment>
<evidence type="ECO:0000256" key="4">
    <source>
        <dbReference type="ARBA" id="ARBA00022692"/>
    </source>
</evidence>
<evidence type="ECO:0000259" key="9">
    <source>
        <dbReference type="Pfam" id="PF04101"/>
    </source>
</evidence>
<keyword evidence="4" id="KW-0812">Transmembrane</keyword>
<dbReference type="GO" id="GO:0004577">
    <property type="term" value="F:N-acetylglucosaminyldiphosphodolichol N-acetylglucosaminyltransferase activity"/>
    <property type="evidence" value="ECO:0007669"/>
    <property type="project" value="TreeGrafter"/>
</dbReference>
<evidence type="ECO:0000313" key="11">
    <source>
        <dbReference type="Proteomes" id="UP000038009"/>
    </source>
</evidence>
<dbReference type="InterPro" id="IPR013969">
    <property type="entry name" value="Oligosacch_biosynth_Alg14"/>
</dbReference>
<feature type="domain" description="Glycosyl transferase family 28 C-terminal" evidence="9">
    <location>
        <begin position="215"/>
        <end position="346"/>
    </location>
</feature>
<sequence length="407" mass="44533">MKVGVVLGSGGHTSEMLRTISEIPSSFWHDNRPFYIVSATDAHSSDLARRQEQALFQRRAIVYTIPRAREVGQNYISSIASTLKAAIASLRVIVVEKPDVLLTNGPGVCIPVIVAAMCITACLPWWYKRPAIVYMESFTCVAHPSLSGLLLAPFMADVFTVHWRSLERVVRRYRRRGTLVYVGCEGTDEEKSGSRTTSSDSFPPPLPPGKESYALVTVGSTKFTALVEAMVQPELCAALKKHFQITKLYVQYGTAALPTPESVTTVLEAPKGEDAGLQSSVQQWNCGGLGVEAFPYRPHLNELIRTATLVVTHAGAGTILEGLQARRPLVVVPNRQLMSDHQMELAGGLAAGRFLFSLQVTELAERLPTLDVSVLRPHQGMDVEQLKRSLWLVLAGRGDATAKNKVD</sequence>
<dbReference type="PANTHER" id="PTHR12154:SF4">
    <property type="entry name" value="UDP-N-ACETYLGLUCOSAMINE TRANSFERASE SUBUNIT ALG14 HOMOLOG"/>
    <property type="match status" value="1"/>
</dbReference>
<dbReference type="Gene3D" id="3.40.50.2000">
    <property type="entry name" value="Glycogen Phosphorylase B"/>
    <property type="match status" value="2"/>
</dbReference>
<dbReference type="PANTHER" id="PTHR12154">
    <property type="entry name" value="GLYCOSYL TRANSFERASE-RELATED"/>
    <property type="match status" value="1"/>
</dbReference>
<organism evidence="10 11">
    <name type="scientific">Leptomonas seymouri</name>
    <dbReference type="NCBI Taxonomy" id="5684"/>
    <lineage>
        <taxon>Eukaryota</taxon>
        <taxon>Discoba</taxon>
        <taxon>Euglenozoa</taxon>
        <taxon>Kinetoplastea</taxon>
        <taxon>Metakinetoplastina</taxon>
        <taxon>Trypanosomatida</taxon>
        <taxon>Trypanosomatidae</taxon>
        <taxon>Leishmaniinae</taxon>
        <taxon>Leptomonas</taxon>
    </lineage>
</organism>
<keyword evidence="6" id="KW-1133">Transmembrane helix</keyword>
<dbReference type="InterPro" id="IPR007235">
    <property type="entry name" value="Glyco_trans_28_C"/>
</dbReference>
<dbReference type="AlphaFoldDB" id="A0A0N1I7X1"/>
<dbReference type="Pfam" id="PF08660">
    <property type="entry name" value="Alg14"/>
    <property type="match status" value="1"/>
</dbReference>
<evidence type="ECO:0000313" key="10">
    <source>
        <dbReference type="EMBL" id="KPI88731.1"/>
    </source>
</evidence>
<keyword evidence="5" id="KW-0256">Endoplasmic reticulum</keyword>